<feature type="compositionally biased region" description="Basic and acidic residues" evidence="2">
    <location>
        <begin position="1296"/>
        <end position="1305"/>
    </location>
</feature>
<dbReference type="SMART" id="SM00185">
    <property type="entry name" value="ARM"/>
    <property type="match status" value="12"/>
</dbReference>
<dbReference type="InterPro" id="IPR011989">
    <property type="entry name" value="ARM-like"/>
</dbReference>
<proteinExistence type="predicted"/>
<evidence type="ECO:0000313" key="5">
    <source>
        <dbReference type="Proteomes" id="UP000604046"/>
    </source>
</evidence>
<evidence type="ECO:0000256" key="1">
    <source>
        <dbReference type="ARBA" id="ARBA00022737"/>
    </source>
</evidence>
<accession>A0A812SD42</accession>
<feature type="region of interest" description="Disordered" evidence="2">
    <location>
        <begin position="30"/>
        <end position="53"/>
    </location>
</feature>
<dbReference type="PANTHER" id="PTHR22895:SF0">
    <property type="entry name" value="ARMADILLO REPEAT-CONTAINING PROTEIN 6"/>
    <property type="match status" value="1"/>
</dbReference>
<dbReference type="EMBL" id="CAJNDS010002432">
    <property type="protein sequence ID" value="CAE7471354.1"/>
    <property type="molecule type" value="Genomic_DNA"/>
</dbReference>
<dbReference type="InterPro" id="IPR000225">
    <property type="entry name" value="Armadillo"/>
</dbReference>
<feature type="region of interest" description="Disordered" evidence="2">
    <location>
        <begin position="1235"/>
        <end position="1317"/>
    </location>
</feature>
<dbReference type="Gene3D" id="1.25.10.10">
    <property type="entry name" value="Leucine-rich Repeat Variant"/>
    <property type="match status" value="5"/>
</dbReference>
<keyword evidence="1" id="KW-0677">Repeat</keyword>
<feature type="compositionally biased region" description="Acidic residues" evidence="2">
    <location>
        <begin position="38"/>
        <end position="50"/>
    </location>
</feature>
<reference evidence="4" key="1">
    <citation type="submission" date="2021-02" db="EMBL/GenBank/DDBJ databases">
        <authorList>
            <person name="Dougan E. K."/>
            <person name="Rhodes N."/>
            <person name="Thang M."/>
            <person name="Chan C."/>
        </authorList>
    </citation>
    <scope>NUCLEOTIDE SEQUENCE</scope>
</reference>
<dbReference type="InterPro" id="IPR016024">
    <property type="entry name" value="ARM-type_fold"/>
</dbReference>
<comment type="caution">
    <text evidence="4">The sequence shown here is derived from an EMBL/GenBank/DDBJ whole genome shotgun (WGS) entry which is preliminary data.</text>
</comment>
<name>A0A812SD42_9DINO</name>
<dbReference type="Pfam" id="PF23744">
    <property type="entry name" value="ARM_LRRK2"/>
    <property type="match status" value="1"/>
</dbReference>
<feature type="compositionally biased region" description="Acidic residues" evidence="2">
    <location>
        <begin position="1238"/>
        <end position="1252"/>
    </location>
</feature>
<feature type="domain" description="LRRK2 ARM repeat" evidence="3">
    <location>
        <begin position="63"/>
        <end position="260"/>
    </location>
</feature>
<feature type="compositionally biased region" description="Basic and acidic residues" evidence="2">
    <location>
        <begin position="1253"/>
        <end position="1266"/>
    </location>
</feature>
<dbReference type="Proteomes" id="UP000604046">
    <property type="component" value="Unassembled WGS sequence"/>
</dbReference>
<protein>
    <submittedName>
        <fullName evidence="4">AarA protein</fullName>
    </submittedName>
</protein>
<dbReference type="PANTHER" id="PTHR22895">
    <property type="entry name" value="ARMADILLO REPEAT-CONTAINING PROTEIN 6"/>
    <property type="match status" value="1"/>
</dbReference>
<evidence type="ECO:0000313" key="4">
    <source>
        <dbReference type="EMBL" id="CAE7471354.1"/>
    </source>
</evidence>
<dbReference type="SUPFAM" id="SSF48371">
    <property type="entry name" value="ARM repeat"/>
    <property type="match status" value="3"/>
</dbReference>
<evidence type="ECO:0000256" key="2">
    <source>
        <dbReference type="SAM" id="MobiDB-lite"/>
    </source>
</evidence>
<gene>
    <name evidence="4" type="primary">aarA</name>
    <name evidence="4" type="ORF">SNAT2548_LOCUS26465</name>
</gene>
<keyword evidence="5" id="KW-1185">Reference proteome</keyword>
<dbReference type="InterPro" id="IPR056597">
    <property type="entry name" value="ARM_LRRK2"/>
</dbReference>
<evidence type="ECO:0000259" key="3">
    <source>
        <dbReference type="Pfam" id="PF23744"/>
    </source>
</evidence>
<sequence>MPLSSRKASKENRKNAAEVEQKLAGLRQRTAFGGLTAESDESEEVEEDEEAKAPSVKSILAEVHSAMHTFKQSRAVQEHGCAIIRNLACSSEWFEYIEKVDGVGLLFMALQRFKLSALVQEQGLGALSNLASKAALRERLTKANAMDLVQTALLEHPDKAHTCAQACAALWNLVADHKENQEAVHRLDITKLVCEAMNTHVESDEVLEGAFGALCNITAFNHDNKQDIVDAGGAASICRGMQEHLTITGVQRAGCAALWGLTAHHEAAQVAAVEADAPAIVCKAMQSELMDPRLQENGCGALRNLCAYSDDFKVQTVTAGGAARVSNALARHEDIRVRRQACSALMNMSSVSSERIEECHDEILQAEAVSRLCNAIEAHKKEITVVEPACAALRNLIAGAQVGEERGQRYKQILDEDLVKHLVQTVFLNLDHNLVQHHCLEALRHVCSWESGARLLERYRGGQAVKRSMERDEQRKVHDPVIRERGCQILTGLARGTPTGSRSILEDDHPHGLRRIKHAMESFRSLRDVQTAALQALMALAKGWPKEGAEKIKASGCFKDILAAMSNHPKDFALLAIACDVIHQLALHGILIEEARPILEIYIRRLNEEVNLLVPAMHALAEMITHMEPTDNDKGLAHNISNSLVVHKRNAKVQAAGLSILRAWAAVGGAGLLAATEGNSVERARLAMIEHKEVEAVQGMACDLLRRVAASSTQMRDHIIEAGLYPLIVTAQETCRTSPQVCRHSLCAAGTLLGFMAGRSQGRQEERMRMMMQSAAKAKAAAGAPQRGGAIAFAKLVKETDFSQFATHVQELLLLHKSSSLFVQDACHVLQSLAESSDDGCKVVQSVGVLPTILAVLKQHKRSEGANFYALRVIWSVLTNPTLIRHAIEAGLVELVLSCLTRFQGCTAVKNAALLLVSRTSLRNQEAKAMYIEANIIPHMQRLLQEDDEFLQSRCLGALANLASNNTQAVERMSNMEDIVINMLRQKDTDLVQCRCLQLLWAFLRTARSKRQKPPLLCSPEFLDVVLDAVKRHPKSENLQVQGMGLLWNYAALGQEQKTWILDRKGLVLVAAALETHRDSMAVQQHGLELLRSLACQGPEARRQIQAARALDFAKTALAMRRDPRVLCAATGVLGNLACGDVALKRQLFDLDVPKEVLTGMEDHGRDIGMQVVGAWALGNFVGISRKRARQLYELGGKDRVFLAMSEFPLNTSMKLYGTAVIRRLELVQDLTISGDKMEEDDEEDANEEDEIVEGKSFAELDKEAEVEASAGSESEYSSEDAELQAKIQALAKQTGGREGEDRGPRSGVKLGTDDGD</sequence>
<dbReference type="OrthoDB" id="422450at2759"/>
<organism evidence="4 5">
    <name type="scientific">Symbiodinium natans</name>
    <dbReference type="NCBI Taxonomy" id="878477"/>
    <lineage>
        <taxon>Eukaryota</taxon>
        <taxon>Sar</taxon>
        <taxon>Alveolata</taxon>
        <taxon>Dinophyceae</taxon>
        <taxon>Suessiales</taxon>
        <taxon>Symbiodiniaceae</taxon>
        <taxon>Symbiodinium</taxon>
    </lineage>
</organism>